<gene>
    <name evidence="6" type="ORF">CCMP2556_LOCUS2413</name>
</gene>
<dbReference type="Gene3D" id="2.10.70.10">
    <property type="entry name" value="Complement Module, domain 1"/>
    <property type="match status" value="1"/>
</dbReference>
<evidence type="ECO:0000313" key="7">
    <source>
        <dbReference type="Proteomes" id="UP001642484"/>
    </source>
</evidence>
<dbReference type="SUPFAM" id="SSF57535">
    <property type="entry name" value="Complement control module/SCR domain"/>
    <property type="match status" value="2"/>
</dbReference>
<dbReference type="InterPro" id="IPR035976">
    <property type="entry name" value="Sushi/SCR/CCP_sf"/>
</dbReference>
<reference evidence="6 7" key="1">
    <citation type="submission" date="2024-02" db="EMBL/GenBank/DDBJ databases">
        <authorList>
            <person name="Chen Y."/>
            <person name="Shah S."/>
            <person name="Dougan E. K."/>
            <person name="Thang M."/>
            <person name="Chan C."/>
        </authorList>
    </citation>
    <scope>NUCLEOTIDE SEQUENCE [LARGE SCALE GENOMIC DNA]</scope>
</reference>
<dbReference type="PROSITE" id="PS50923">
    <property type="entry name" value="SUSHI"/>
    <property type="match status" value="2"/>
</dbReference>
<organism evidence="6 7">
    <name type="scientific">Durusdinium trenchii</name>
    <dbReference type="NCBI Taxonomy" id="1381693"/>
    <lineage>
        <taxon>Eukaryota</taxon>
        <taxon>Sar</taxon>
        <taxon>Alveolata</taxon>
        <taxon>Dinophyceae</taxon>
        <taxon>Suessiales</taxon>
        <taxon>Symbiodiniaceae</taxon>
        <taxon>Durusdinium</taxon>
    </lineage>
</organism>
<keyword evidence="3" id="KW-0732">Signal</keyword>
<keyword evidence="2" id="KW-0768">Sushi</keyword>
<evidence type="ECO:0000313" key="6">
    <source>
        <dbReference type="EMBL" id="CAK8991322.1"/>
    </source>
</evidence>
<comment type="subcellular location">
    <subcellularLocation>
        <location evidence="1">Virion</location>
    </subcellularLocation>
</comment>
<evidence type="ECO:0000259" key="5">
    <source>
        <dbReference type="PROSITE" id="PS50923"/>
    </source>
</evidence>
<dbReference type="Proteomes" id="UP001642484">
    <property type="component" value="Unassembled WGS sequence"/>
</dbReference>
<evidence type="ECO:0000256" key="3">
    <source>
        <dbReference type="ARBA" id="ARBA00022729"/>
    </source>
</evidence>
<proteinExistence type="predicted"/>
<dbReference type="SMART" id="SM00032">
    <property type="entry name" value="CCP"/>
    <property type="match status" value="9"/>
</dbReference>
<evidence type="ECO:0000256" key="1">
    <source>
        <dbReference type="ARBA" id="ARBA00004328"/>
    </source>
</evidence>
<dbReference type="Gene3D" id="2.20.28.230">
    <property type="match status" value="1"/>
</dbReference>
<dbReference type="PANTHER" id="PTHR45785">
    <property type="entry name" value="COMPLEMENT FACTOR H-RELATED"/>
    <property type="match status" value="1"/>
</dbReference>
<keyword evidence="7" id="KW-1185">Reference proteome</keyword>
<feature type="domain" description="Sushi" evidence="5">
    <location>
        <begin position="420"/>
        <end position="479"/>
    </location>
</feature>
<dbReference type="EMBL" id="CAXAMN010000892">
    <property type="protein sequence ID" value="CAK8991322.1"/>
    <property type="molecule type" value="Genomic_DNA"/>
</dbReference>
<sequence>MCVHPPVVEHAHDLSPCAFTLSGHLCPLVCEAGFVHSGSLACQDGEWLRPHCEEISCDKKPDVENAEDLSHCANSASGSLCGLECQAGYLRTGDLECHRGAWVGGECRPKRCRHVPRVLHADQHALSRCRNLESGSECTLQCEAGFLPTGTGKLQCHLGNFRLQSLCEPAACHQMPKVRNSASNLAECSGLEHSTTCDFKCSDGYQKVGMLQCFHGRFTSARCEPADCKEPPQIEGLSEHEALRCVPRRSGQSCNATCDFPMRMLPKLICSHGKWPDAKCVPYSNPGGEACHKSPVLERAEQLECTHGQHGDVCEASCIRGYALSRPLMCLDSLWSSSSCEPLSCGAPPTIAHSTWPKSSCEGQDHGSFCPLYCDPGYSPGGLPSLLPGSLDPKSLRDQLARRSLRCVAGEWQGPGCLEAACDQPPVIRKATPKSLKACASTRSRSICRFDCETGFFAAGFPECIKGDWTSLDLAVCEEAPCMGVPKVAHAKDTTACANRQSGQICPIECQEGFQLLTELRCYKGVWLPTECVAFCSVPTEAIGGAISLKHCAGTPVGKTCAVVCQPGLHPAGRIECLPGGRWSESSCFDPAEELLHEVLLRVEAEGLEDFRDFSEANDAEAFEVACAAFERVLAEDLKVPISLFSSNLTEDSETGRHLYWLEVKVLCSEIQEVKPLVVRDDAMPGFEISGLREFSDCDKKLQQLNRSIHTLQAETYRSQLCSRLCKEIEEMSCVPECGDSVVGFNLYPKSLQMQVLEEESIRGLNLTSIQKAYLI</sequence>
<dbReference type="PANTHER" id="PTHR45785:SF2">
    <property type="entry name" value="COMPLEMENT FACTOR H-RELATED"/>
    <property type="match status" value="1"/>
</dbReference>
<name>A0ABP0HNI6_9DINO</name>
<keyword evidence="4" id="KW-1015">Disulfide bond</keyword>
<evidence type="ECO:0000256" key="4">
    <source>
        <dbReference type="ARBA" id="ARBA00023157"/>
    </source>
</evidence>
<dbReference type="InterPro" id="IPR000436">
    <property type="entry name" value="Sushi_SCR_CCP_dom"/>
</dbReference>
<protein>
    <recommendedName>
        <fullName evidence="5">Sushi domain-containing protein</fullName>
    </recommendedName>
</protein>
<comment type="caution">
    <text evidence="6">The sequence shown here is derived from an EMBL/GenBank/DDBJ whole genome shotgun (WGS) entry which is preliminary data.</text>
</comment>
<evidence type="ECO:0000256" key="2">
    <source>
        <dbReference type="ARBA" id="ARBA00022659"/>
    </source>
</evidence>
<feature type="domain" description="Sushi" evidence="5">
    <location>
        <begin position="534"/>
        <end position="590"/>
    </location>
</feature>
<dbReference type="InterPro" id="IPR051503">
    <property type="entry name" value="ComplSys_Reg/VirEntry_Med"/>
</dbReference>
<accession>A0ABP0HNI6</accession>